<organism evidence="3 4">
    <name type="scientific">Zavarzinia compransoris</name>
    <dbReference type="NCBI Taxonomy" id="1264899"/>
    <lineage>
        <taxon>Bacteria</taxon>
        <taxon>Pseudomonadati</taxon>
        <taxon>Pseudomonadota</taxon>
        <taxon>Alphaproteobacteria</taxon>
        <taxon>Rhodospirillales</taxon>
        <taxon>Zavarziniaceae</taxon>
        <taxon>Zavarzinia</taxon>
    </lineage>
</organism>
<feature type="domain" description="YDG" evidence="1">
    <location>
        <begin position="94"/>
        <end position="177"/>
    </location>
</feature>
<name>A0A317ECA4_9PROT</name>
<dbReference type="AlphaFoldDB" id="A0A317ECA4"/>
<dbReference type="Pfam" id="PF18657">
    <property type="entry name" value="YDG"/>
    <property type="match status" value="2"/>
</dbReference>
<reference evidence="4" key="1">
    <citation type="submission" date="2018-05" db="EMBL/GenBank/DDBJ databases">
        <title>Zavarzinia sp. HR-AS.</title>
        <authorList>
            <person name="Lee Y."/>
            <person name="Jeon C.O."/>
        </authorList>
    </citation>
    <scope>NUCLEOTIDE SEQUENCE [LARGE SCALE GENOMIC DNA]</scope>
    <source>
        <strain evidence="4">DSM 1231</strain>
    </source>
</reference>
<dbReference type="InterPro" id="IPR041286">
    <property type="entry name" value="MBG_2"/>
</dbReference>
<dbReference type="RefSeq" id="WP_109919038.1">
    <property type="nucleotide sequence ID" value="NZ_QGLF01000001.1"/>
</dbReference>
<dbReference type="InterPro" id="IPR041248">
    <property type="entry name" value="YDG"/>
</dbReference>
<evidence type="ECO:0000313" key="3">
    <source>
        <dbReference type="EMBL" id="PWR23003.1"/>
    </source>
</evidence>
<feature type="domain" description="YDG" evidence="1">
    <location>
        <begin position="3"/>
        <end position="85"/>
    </location>
</feature>
<feature type="domain" description="MBG" evidence="2">
    <location>
        <begin position="189"/>
        <end position="263"/>
    </location>
</feature>
<proteinExistence type="predicted"/>
<dbReference type="Pfam" id="PF18676">
    <property type="entry name" value="MBG_2"/>
    <property type="match status" value="1"/>
</dbReference>
<comment type="caution">
    <text evidence="3">The sequence shown here is derived from an EMBL/GenBank/DDBJ whole genome shotgun (WGS) entry which is preliminary data.</text>
</comment>
<protein>
    <recommendedName>
        <fullName evidence="5">MBG domain-containing protein</fullName>
    </recommendedName>
</protein>
<dbReference type="Proteomes" id="UP000246077">
    <property type="component" value="Unassembled WGS sequence"/>
</dbReference>
<gene>
    <name evidence="3" type="ORF">DKG75_00010</name>
</gene>
<evidence type="ECO:0000313" key="4">
    <source>
        <dbReference type="Proteomes" id="UP000246077"/>
    </source>
</evidence>
<accession>A0A317ECA4</accession>
<evidence type="ECO:0008006" key="5">
    <source>
        <dbReference type="Google" id="ProtNLM"/>
    </source>
</evidence>
<dbReference type="EMBL" id="QGLF01000001">
    <property type="protein sequence ID" value="PWR23003.1"/>
    <property type="molecule type" value="Genomic_DNA"/>
</dbReference>
<sequence>MITAKALTASLTGTASKVYDGTTTATLTTGNFGLAGVLGTEAVSLTPVTTGTYDTKTVGTGKTVTVTGLTLTGTDSANYTLASTTVTGAIGTITAKALTASLTGTASKIYDGATTATLTTGNFSLTGVLGAEAVSLTPVTTGTYDTKAVGIGKIVTVTGLTLTGTDAANYMLASTTATGTIGTITAKTLVIQADDAQRPQGAPDPVFTARYDGFIGAEDRRVLIGTLAFETDATAASPAGQYAIMPGGVSAENYVTRFVAGTLLVTFVPMNTNVETIVGKDIPDAVRRPLPMLGGGPLPGFGLGNIEVEIAEILLQANPDLSAFLTEPPGGEERE</sequence>
<evidence type="ECO:0000259" key="1">
    <source>
        <dbReference type="Pfam" id="PF18657"/>
    </source>
</evidence>
<evidence type="ECO:0000259" key="2">
    <source>
        <dbReference type="Pfam" id="PF18676"/>
    </source>
</evidence>
<dbReference type="Gene3D" id="3.30.160.710">
    <property type="match status" value="1"/>
</dbReference>
<keyword evidence="4" id="KW-1185">Reference proteome</keyword>